<evidence type="ECO:0000313" key="1">
    <source>
        <dbReference type="EMBL" id="PDT05726.1"/>
    </source>
</evidence>
<gene>
    <name evidence="1" type="ORF">CO666_03735</name>
</gene>
<organism evidence="1 2">
    <name type="scientific">Rhizobium chutanense</name>
    <dbReference type="NCBI Taxonomy" id="2035448"/>
    <lineage>
        <taxon>Bacteria</taxon>
        <taxon>Pseudomonadati</taxon>
        <taxon>Pseudomonadota</taxon>
        <taxon>Alphaproteobacteria</taxon>
        <taxon>Hyphomicrobiales</taxon>
        <taxon>Rhizobiaceae</taxon>
        <taxon>Rhizobium/Agrobacterium group</taxon>
        <taxon>Rhizobium</taxon>
    </lineage>
</organism>
<keyword evidence="2" id="KW-1185">Reference proteome</keyword>
<accession>A0A2A6JI70</accession>
<reference evidence="1 2" key="1">
    <citation type="submission" date="2017-09" db="EMBL/GenBank/DDBJ databases">
        <title>Comparative genomics of rhizobia isolated from Phaseolus vulgaris in China.</title>
        <authorList>
            <person name="Tong W."/>
        </authorList>
    </citation>
    <scope>NUCLEOTIDE SEQUENCE [LARGE SCALE GENOMIC DNA]</scope>
    <source>
        <strain evidence="1 2">C5</strain>
    </source>
</reference>
<name>A0A2A6JI70_9HYPH</name>
<evidence type="ECO:0000313" key="2">
    <source>
        <dbReference type="Proteomes" id="UP000220768"/>
    </source>
</evidence>
<dbReference type="InterPro" id="IPR009363">
    <property type="entry name" value="Phage_Mu_Gp16"/>
</dbReference>
<comment type="caution">
    <text evidence="1">The sequence shown here is derived from an EMBL/GenBank/DDBJ whole genome shotgun (WGS) entry which is preliminary data.</text>
</comment>
<protein>
    <submittedName>
        <fullName evidence="1">GemA protein</fullName>
    </submittedName>
</protein>
<dbReference type="EMBL" id="NWSV01000002">
    <property type="protein sequence ID" value="PDT05726.1"/>
    <property type="molecule type" value="Genomic_DNA"/>
</dbReference>
<dbReference type="Pfam" id="PF06252">
    <property type="entry name" value="GemA"/>
    <property type="match status" value="1"/>
</dbReference>
<proteinExistence type="predicted"/>
<dbReference type="Proteomes" id="UP000220768">
    <property type="component" value="Unassembled WGS sequence"/>
</dbReference>
<sequence>MTTSIAAIHVAKKQLGLDEDTYRAKLARITGKSSAKEMTEAERQHVLAVFRNEGFAPAPTARRADGRQKLTGKYAKKLQALWIAGWNLGIVRDRDDKALIAFVKRQTGLDHTRFLVYPDDANRAIEALKGWINREAGVPYGNTNGYDWLSQDGAKVAWAQWKILTPGAGLVVRKGFDDEVLRLTGTAMLQAVTAKGWQAVMNRFGEQIRAGSR</sequence>
<dbReference type="AlphaFoldDB" id="A0A2A6JI70"/>
<dbReference type="RefSeq" id="WP_097610798.1">
    <property type="nucleotide sequence ID" value="NZ_NWSV01000002.1"/>
</dbReference>